<proteinExistence type="predicted"/>
<name>A0A2U9CR33_SCOMX</name>
<gene>
    <name evidence="1" type="ORF">SMAX5B_020712</name>
</gene>
<keyword evidence="2" id="KW-1185">Reference proteome</keyword>
<accession>A0A2U9CR33</accession>
<reference evidence="1 2" key="1">
    <citation type="submission" date="2017-12" db="EMBL/GenBank/DDBJ databases">
        <title>Integrating genomic resources of turbot (Scophthalmus maximus) in depth evaluation of genetic and physical mapping variation across individuals.</title>
        <authorList>
            <person name="Martinez P."/>
        </authorList>
    </citation>
    <scope>NUCLEOTIDE SEQUENCE [LARGE SCALE GENOMIC DNA]</scope>
</reference>
<evidence type="ECO:0000313" key="2">
    <source>
        <dbReference type="Proteomes" id="UP000246464"/>
    </source>
</evidence>
<evidence type="ECO:0000313" key="1">
    <source>
        <dbReference type="EMBL" id="AWP19114.1"/>
    </source>
</evidence>
<dbReference type="Proteomes" id="UP000246464">
    <property type="component" value="Chromosome 19"/>
</dbReference>
<organism evidence="1 2">
    <name type="scientific">Scophthalmus maximus</name>
    <name type="common">Turbot</name>
    <name type="synonym">Psetta maxima</name>
    <dbReference type="NCBI Taxonomy" id="52904"/>
    <lineage>
        <taxon>Eukaryota</taxon>
        <taxon>Metazoa</taxon>
        <taxon>Chordata</taxon>
        <taxon>Craniata</taxon>
        <taxon>Vertebrata</taxon>
        <taxon>Euteleostomi</taxon>
        <taxon>Actinopterygii</taxon>
        <taxon>Neopterygii</taxon>
        <taxon>Teleostei</taxon>
        <taxon>Neoteleostei</taxon>
        <taxon>Acanthomorphata</taxon>
        <taxon>Carangaria</taxon>
        <taxon>Pleuronectiformes</taxon>
        <taxon>Pleuronectoidei</taxon>
        <taxon>Scophthalmidae</taxon>
        <taxon>Scophthalmus</taxon>
    </lineage>
</organism>
<dbReference type="AlphaFoldDB" id="A0A2U9CR33"/>
<protein>
    <submittedName>
        <fullName evidence="1">Uncharacterized protein</fullName>
    </submittedName>
</protein>
<dbReference type="EMBL" id="CP026261">
    <property type="protein sequence ID" value="AWP19114.1"/>
    <property type="molecule type" value="Genomic_DNA"/>
</dbReference>
<sequence length="51" mass="5364">MATALGGGLSQDELRSVDSGSCWDLLGKRKWGGGTSGLHFVSLQGEENVQK</sequence>